<accession>A0AAW1SRB5</accession>
<feature type="non-terminal residue" evidence="4">
    <location>
        <position position="1"/>
    </location>
</feature>
<dbReference type="EMBL" id="JALJOV010001046">
    <property type="protein sequence ID" value="KAK9855763.1"/>
    <property type="molecule type" value="Genomic_DNA"/>
</dbReference>
<evidence type="ECO:0000256" key="2">
    <source>
        <dbReference type="ARBA" id="ARBA00022679"/>
    </source>
</evidence>
<keyword evidence="2" id="KW-0808">Transferase</keyword>
<dbReference type="SUPFAM" id="SSF82199">
    <property type="entry name" value="SET domain"/>
    <property type="match status" value="1"/>
</dbReference>
<keyword evidence="5" id="KW-1185">Reference proteome</keyword>
<dbReference type="Gene3D" id="3.90.1420.10">
    <property type="entry name" value="Rubisco LSMT, substrate-binding domain"/>
    <property type="match status" value="1"/>
</dbReference>
<organism evidence="4 5">
    <name type="scientific">Apatococcus fuscideae</name>
    <dbReference type="NCBI Taxonomy" id="2026836"/>
    <lineage>
        <taxon>Eukaryota</taxon>
        <taxon>Viridiplantae</taxon>
        <taxon>Chlorophyta</taxon>
        <taxon>core chlorophytes</taxon>
        <taxon>Trebouxiophyceae</taxon>
        <taxon>Chlorellales</taxon>
        <taxon>Chlorellaceae</taxon>
        <taxon>Apatococcus</taxon>
    </lineage>
</organism>
<dbReference type="InterPro" id="IPR036464">
    <property type="entry name" value="Rubisco_LSMT_subst-bd_sf"/>
</dbReference>
<keyword evidence="3" id="KW-0949">S-adenosyl-L-methionine</keyword>
<gene>
    <name evidence="4" type="ORF">WJX84_004167</name>
</gene>
<dbReference type="InterPro" id="IPR050600">
    <property type="entry name" value="SETD3_SETD6_MTase"/>
</dbReference>
<dbReference type="GO" id="GO:0016279">
    <property type="term" value="F:protein-lysine N-methyltransferase activity"/>
    <property type="evidence" value="ECO:0007669"/>
    <property type="project" value="TreeGrafter"/>
</dbReference>
<sequence>IVAASELMAGQEIHNTYGEYGNSELVYKYGFALRDNPFDSVSIDKQLLLETAKSHTQPDAFDAKCSFLNEFSELLEEEEEPFEVLPGGIINAPLAVTLRVLTAANDDFRSWTSLEDALPTTSAEQEASKEEGQMLERKLHEGGMAHKELETCLAQAVAVALVLGEQECVHAAGQEHENVVKVLA</sequence>
<keyword evidence="1" id="KW-0489">Methyltransferase</keyword>
<dbReference type="InterPro" id="IPR046341">
    <property type="entry name" value="SET_dom_sf"/>
</dbReference>
<evidence type="ECO:0000256" key="1">
    <source>
        <dbReference type="ARBA" id="ARBA00022603"/>
    </source>
</evidence>
<dbReference type="Gene3D" id="3.90.1410.10">
    <property type="entry name" value="set domain protein methyltransferase, domain 1"/>
    <property type="match status" value="1"/>
</dbReference>
<evidence type="ECO:0008006" key="6">
    <source>
        <dbReference type="Google" id="ProtNLM"/>
    </source>
</evidence>
<proteinExistence type="predicted"/>
<evidence type="ECO:0000256" key="3">
    <source>
        <dbReference type="ARBA" id="ARBA00022691"/>
    </source>
</evidence>
<dbReference type="AlphaFoldDB" id="A0AAW1SRB5"/>
<protein>
    <recommendedName>
        <fullName evidence="6">SET domain-containing protein</fullName>
    </recommendedName>
</protein>
<name>A0AAW1SRB5_9CHLO</name>
<evidence type="ECO:0000313" key="4">
    <source>
        <dbReference type="EMBL" id="KAK9855763.1"/>
    </source>
</evidence>
<reference evidence="4 5" key="1">
    <citation type="journal article" date="2024" name="Nat. Commun.">
        <title>Phylogenomics reveals the evolutionary origins of lichenization in chlorophyte algae.</title>
        <authorList>
            <person name="Puginier C."/>
            <person name="Libourel C."/>
            <person name="Otte J."/>
            <person name="Skaloud P."/>
            <person name="Haon M."/>
            <person name="Grisel S."/>
            <person name="Petersen M."/>
            <person name="Berrin J.G."/>
            <person name="Delaux P.M."/>
            <person name="Dal Grande F."/>
            <person name="Keller J."/>
        </authorList>
    </citation>
    <scope>NUCLEOTIDE SEQUENCE [LARGE SCALE GENOMIC DNA]</scope>
    <source>
        <strain evidence="4 5">SAG 2523</strain>
    </source>
</reference>
<dbReference type="GO" id="GO:0032259">
    <property type="term" value="P:methylation"/>
    <property type="evidence" value="ECO:0007669"/>
    <property type="project" value="UniProtKB-KW"/>
</dbReference>
<dbReference type="Proteomes" id="UP001485043">
    <property type="component" value="Unassembled WGS sequence"/>
</dbReference>
<comment type="caution">
    <text evidence="4">The sequence shown here is derived from an EMBL/GenBank/DDBJ whole genome shotgun (WGS) entry which is preliminary data.</text>
</comment>
<evidence type="ECO:0000313" key="5">
    <source>
        <dbReference type="Proteomes" id="UP001485043"/>
    </source>
</evidence>
<dbReference type="PANTHER" id="PTHR13271">
    <property type="entry name" value="UNCHARACTERIZED PUTATIVE METHYLTRANSFERASE"/>
    <property type="match status" value="1"/>
</dbReference>